<accession>A0A4Q8LGH2</accession>
<dbReference type="Pfam" id="PF11162">
    <property type="entry name" value="DUF2946"/>
    <property type="match status" value="1"/>
</dbReference>
<dbReference type="OrthoDB" id="6053506at2"/>
<gene>
    <name evidence="3" type="ORF">EA660_02980</name>
</gene>
<reference evidence="3 4" key="1">
    <citation type="submission" date="2019-02" db="EMBL/GenBank/DDBJ databases">
        <title>WGS of Pseudoxanthomonas species novum from clinical isolates.</title>
        <authorList>
            <person name="Bernier A.-M."/>
            <person name="Bernard K."/>
            <person name="Vachon A."/>
        </authorList>
    </citation>
    <scope>NUCLEOTIDE SEQUENCE [LARGE SCALE GENOMIC DNA]</scope>
    <source>
        <strain evidence="3 4">NML171200</strain>
    </source>
</reference>
<evidence type="ECO:0000256" key="2">
    <source>
        <dbReference type="SAM" id="Phobius"/>
    </source>
</evidence>
<evidence type="ECO:0000313" key="4">
    <source>
        <dbReference type="Proteomes" id="UP000292627"/>
    </source>
</evidence>
<keyword evidence="2" id="KW-0472">Membrane</keyword>
<protein>
    <submittedName>
        <fullName evidence="3">DUF2946 domain-containing protein</fullName>
    </submittedName>
</protein>
<comment type="caution">
    <text evidence="3">The sequence shown here is derived from an EMBL/GenBank/DDBJ whole genome shotgun (WGS) entry which is preliminary data.</text>
</comment>
<keyword evidence="2" id="KW-1133">Transmembrane helix</keyword>
<dbReference type="InterPro" id="IPR021333">
    <property type="entry name" value="DUF2946"/>
</dbReference>
<proteinExistence type="predicted"/>
<dbReference type="Proteomes" id="UP000292627">
    <property type="component" value="Unassembled WGS sequence"/>
</dbReference>
<sequence>MLRHRRFLGLMHRLALLGALLMVVAPVVSRWLQGQDQAEPLRALAALCTSGGLRLVDLAGAASQPAGHGDHAPGLAMDMAAMGHAAPDGMPADHHDGMACDYCLLAARLLPFVLILLLLPLLQAAPSLLPEHRAPPRQALPWPAHAARGPPHTLVA</sequence>
<evidence type="ECO:0000313" key="3">
    <source>
        <dbReference type="EMBL" id="TAA28562.1"/>
    </source>
</evidence>
<dbReference type="EMBL" id="SHMC01000001">
    <property type="protein sequence ID" value="TAA28562.1"/>
    <property type="molecule type" value="Genomic_DNA"/>
</dbReference>
<feature type="transmembrane region" description="Helical" evidence="2">
    <location>
        <begin position="109"/>
        <end position="129"/>
    </location>
</feature>
<name>A0A4Q8LGH2_9GAMM</name>
<evidence type="ECO:0000256" key="1">
    <source>
        <dbReference type="SAM" id="MobiDB-lite"/>
    </source>
</evidence>
<dbReference type="AlphaFoldDB" id="A0A4Q8LGH2"/>
<organism evidence="3 4">
    <name type="scientific">Pseudoxanthomonas winnipegensis</name>
    <dbReference type="NCBI Taxonomy" id="2480810"/>
    <lineage>
        <taxon>Bacteria</taxon>
        <taxon>Pseudomonadati</taxon>
        <taxon>Pseudomonadota</taxon>
        <taxon>Gammaproteobacteria</taxon>
        <taxon>Lysobacterales</taxon>
        <taxon>Lysobacteraceae</taxon>
        <taxon>Pseudoxanthomonas</taxon>
    </lineage>
</organism>
<dbReference type="RefSeq" id="WP_130550092.1">
    <property type="nucleotide sequence ID" value="NZ_SHMC01000001.1"/>
</dbReference>
<feature type="region of interest" description="Disordered" evidence="1">
    <location>
        <begin position="135"/>
        <end position="156"/>
    </location>
</feature>
<keyword evidence="2" id="KW-0812">Transmembrane</keyword>